<dbReference type="Bgee" id="ENSXETG00000022667">
    <property type="expression patterns" value="Expressed in 4-cell stage embryo and 12 other cell types or tissues"/>
</dbReference>
<evidence type="ECO:0000313" key="6">
    <source>
        <dbReference type="Ensembl" id="ENSXETP00000081945"/>
    </source>
</evidence>
<feature type="compositionally biased region" description="Polar residues" evidence="4">
    <location>
        <begin position="674"/>
        <end position="686"/>
    </location>
</feature>
<dbReference type="FunFam" id="3.30.870.10:FF:000004">
    <property type="entry name" value="protein FAM83H isoform X2"/>
    <property type="match status" value="1"/>
</dbReference>
<dbReference type="OMA" id="NSHPMHG"/>
<evidence type="ECO:0000256" key="2">
    <source>
        <dbReference type="ARBA" id="ARBA00006937"/>
    </source>
</evidence>
<dbReference type="Pfam" id="PF07894">
    <property type="entry name" value="SACK1"/>
    <property type="match status" value="1"/>
</dbReference>
<proteinExistence type="inferred from homology"/>
<feature type="compositionally biased region" description="Polar residues" evidence="4">
    <location>
        <begin position="541"/>
        <end position="557"/>
    </location>
</feature>
<gene>
    <name evidence="6 8 9" type="primary">fam83g</name>
</gene>
<evidence type="ECO:0000313" key="8">
    <source>
        <dbReference type="RefSeq" id="XP_004918112.1"/>
    </source>
</evidence>
<dbReference type="PANTHER" id="PTHR16181">
    <property type="entry name" value="PROTEIN FAM83A-RELATED"/>
    <property type="match status" value="1"/>
</dbReference>
<name>A0A6I8RMM3_XENTR</name>
<dbReference type="RefSeq" id="XP_004918112.1">
    <property type="nucleotide sequence ID" value="XM_004918055.4"/>
</dbReference>
<dbReference type="PANTHER" id="PTHR16181:SF29">
    <property type="entry name" value="PROTEIN FAM83A-RELATED"/>
    <property type="match status" value="1"/>
</dbReference>
<comment type="subcellular location">
    <subcellularLocation>
        <location evidence="1">Cytoplasm</location>
    </subcellularLocation>
</comment>
<keyword evidence="3" id="KW-0963">Cytoplasm</keyword>
<dbReference type="OrthoDB" id="6103632at2759"/>
<evidence type="ECO:0000313" key="9">
    <source>
        <dbReference type="Xenbase" id="XB-GENE-6258742"/>
    </source>
</evidence>
<feature type="region of interest" description="Disordered" evidence="4">
    <location>
        <begin position="450"/>
        <end position="738"/>
    </location>
</feature>
<dbReference type="GO" id="GO:0019901">
    <property type="term" value="F:protein kinase binding"/>
    <property type="evidence" value="ECO:0000318"/>
    <property type="project" value="GO_Central"/>
</dbReference>
<accession>A0A6I8RMM3</accession>
<evidence type="ECO:0000256" key="3">
    <source>
        <dbReference type="ARBA" id="ARBA00022490"/>
    </source>
</evidence>
<dbReference type="AlphaFoldDB" id="A0A6I8RMM3"/>
<dbReference type="GeneTree" id="ENSGT00940000157932"/>
<dbReference type="SUPFAM" id="SSF56024">
    <property type="entry name" value="Phospholipase D/nuclease"/>
    <property type="match status" value="1"/>
</dbReference>
<dbReference type="InterPro" id="IPR012461">
    <property type="entry name" value="SACK1"/>
</dbReference>
<reference evidence="8" key="3">
    <citation type="submission" date="2025-04" db="UniProtKB">
        <authorList>
            <consortium name="RefSeq"/>
        </authorList>
    </citation>
    <scope>IDENTIFICATION</scope>
    <source>
        <strain evidence="8">Nigerian</strain>
        <tissue evidence="8">Liver and blood</tissue>
    </source>
</reference>
<feature type="region of interest" description="Disordered" evidence="4">
    <location>
        <begin position="76"/>
        <end position="105"/>
    </location>
</feature>
<reference evidence="6" key="1">
    <citation type="journal article" date="2010" name="Science">
        <title>The genome of the Western clawed frog Xenopus tropicalis.</title>
        <authorList>
            <person name="Hellsten U."/>
            <person name="Harland R.M."/>
            <person name="Gilchrist M.J."/>
            <person name="Hendrix D."/>
            <person name="Jurka J."/>
            <person name="Kapitonov V."/>
            <person name="Ovcharenko I."/>
            <person name="Putnam N.H."/>
            <person name="Shu S."/>
            <person name="Taher L."/>
            <person name="Blitz I.L."/>
            <person name="Blumberg B."/>
            <person name="Dichmann D.S."/>
            <person name="Dubchak I."/>
            <person name="Amaya E."/>
            <person name="Detter J.C."/>
            <person name="Fletcher R."/>
            <person name="Gerhard D.S."/>
            <person name="Goodstein D."/>
            <person name="Graves T."/>
            <person name="Grigoriev I.V."/>
            <person name="Grimwood J."/>
            <person name="Kawashima T."/>
            <person name="Lindquist E."/>
            <person name="Lucas S.M."/>
            <person name="Mead P.E."/>
            <person name="Mitros T."/>
            <person name="Ogino H."/>
            <person name="Ohta Y."/>
            <person name="Poliakov A.V."/>
            <person name="Pollet N."/>
            <person name="Robert J."/>
            <person name="Salamov A."/>
            <person name="Sater A.K."/>
            <person name="Schmutz J."/>
            <person name="Terry A."/>
            <person name="Vize P.D."/>
            <person name="Warren W.C."/>
            <person name="Wells D."/>
            <person name="Wills A."/>
            <person name="Wilson R.K."/>
            <person name="Zimmerman L.B."/>
            <person name="Zorn A.M."/>
            <person name="Grainger R."/>
            <person name="Grammer T."/>
            <person name="Khokha M.K."/>
            <person name="Richardson P.M."/>
            <person name="Rokhsar D.S."/>
        </authorList>
    </citation>
    <scope>NUCLEOTIDE SEQUENCE [LARGE SCALE GENOMIC DNA]</scope>
    <source>
        <strain evidence="6">Nigerian</strain>
    </source>
</reference>
<feature type="compositionally biased region" description="Acidic residues" evidence="4">
    <location>
        <begin position="86"/>
        <end position="99"/>
    </location>
</feature>
<feature type="compositionally biased region" description="Low complexity" evidence="4">
    <location>
        <begin position="591"/>
        <end position="603"/>
    </location>
</feature>
<feature type="domain" description="Scaffolding anchor of CK1" evidence="5">
    <location>
        <begin position="15"/>
        <end position="294"/>
    </location>
</feature>
<dbReference type="Proteomes" id="UP000008143">
    <property type="component" value="Chromosome 9"/>
</dbReference>
<dbReference type="GO" id="GO:0005737">
    <property type="term" value="C:cytoplasm"/>
    <property type="evidence" value="ECO:0007669"/>
    <property type="project" value="UniProtKB-SubCell"/>
</dbReference>
<dbReference type="InterPro" id="IPR050944">
    <property type="entry name" value="FAM83"/>
</dbReference>
<dbReference type="KEGG" id="xtr:101732482"/>
<dbReference type="CTD" id="644815"/>
<protein>
    <submittedName>
        <fullName evidence="6">Family with sequence similarity 83 member G</fullName>
    </submittedName>
    <submittedName>
        <fullName evidence="8">Protein FAM83G</fullName>
    </submittedName>
</protein>
<feature type="compositionally biased region" description="Basic and acidic residues" evidence="4">
    <location>
        <begin position="611"/>
        <end position="632"/>
    </location>
</feature>
<organism evidence="6">
    <name type="scientific">Xenopus tropicalis</name>
    <name type="common">Western clawed frog</name>
    <name type="synonym">Silurana tropicalis</name>
    <dbReference type="NCBI Taxonomy" id="8364"/>
    <lineage>
        <taxon>Eukaryota</taxon>
        <taxon>Metazoa</taxon>
        <taxon>Chordata</taxon>
        <taxon>Craniata</taxon>
        <taxon>Vertebrata</taxon>
        <taxon>Euteleostomi</taxon>
        <taxon>Amphibia</taxon>
        <taxon>Batrachia</taxon>
        <taxon>Anura</taxon>
        <taxon>Pipoidea</taxon>
        <taxon>Pipidae</taxon>
        <taxon>Xenopodinae</taxon>
        <taxon>Xenopus</taxon>
        <taxon>Silurana</taxon>
    </lineage>
</organism>
<feature type="compositionally biased region" description="Low complexity" evidence="4">
    <location>
        <begin position="725"/>
        <end position="738"/>
    </location>
</feature>
<comment type="similarity">
    <text evidence="2">Belongs to the FAM83 family.</text>
</comment>
<evidence type="ECO:0000313" key="7">
    <source>
        <dbReference type="Proteomes" id="UP000008143"/>
    </source>
</evidence>
<feature type="compositionally biased region" description="Basic and acidic residues" evidence="4">
    <location>
        <begin position="700"/>
        <end position="712"/>
    </location>
</feature>
<keyword evidence="7" id="KW-1185">Reference proteome</keyword>
<evidence type="ECO:0000259" key="5">
    <source>
        <dbReference type="Pfam" id="PF07894"/>
    </source>
</evidence>
<dbReference type="Ensembl" id="ENSXETT00000099029">
    <property type="protein sequence ID" value="ENSXETP00000081945"/>
    <property type="gene ID" value="ENSXETG00000022667"/>
</dbReference>
<evidence type="ECO:0000256" key="4">
    <source>
        <dbReference type="SAM" id="MobiDB-lite"/>
    </source>
</evidence>
<reference evidence="6" key="2">
    <citation type="submission" date="2020-05" db="UniProtKB">
        <authorList>
            <consortium name="Ensembl"/>
        </authorList>
    </citation>
    <scope>IDENTIFICATION</scope>
</reference>
<dbReference type="GO" id="GO:0007165">
    <property type="term" value="P:signal transduction"/>
    <property type="evidence" value="ECO:0000318"/>
    <property type="project" value="GO_Central"/>
</dbReference>
<evidence type="ECO:0000256" key="1">
    <source>
        <dbReference type="ARBA" id="ARBA00004496"/>
    </source>
</evidence>
<dbReference type="GeneID" id="101732482"/>
<feature type="compositionally biased region" description="Polar residues" evidence="4">
    <location>
        <begin position="573"/>
        <end position="589"/>
    </location>
</feature>
<dbReference type="Gene3D" id="3.30.870.10">
    <property type="entry name" value="Endonuclease Chain A"/>
    <property type="match status" value="1"/>
</dbReference>
<dbReference type="Xenbase" id="XB-GENE-6258742">
    <property type="gene designation" value="fam83g"/>
</dbReference>
<dbReference type="AGR" id="Xenbase:XB-GENE-6258742"/>
<sequence>MALSQLQCLDNNHVNWRASESKAEFFYSEEQRLALEALLARGTDAFYGVVKQENIRDFLSELELSRIAGRLEPFDPDSGHCRAAGEDGELDSGEEEEDGGQSLEYWPERSDCSIPELDLGWPEAVAYRGVTRATVYMQPPVDGQPHIKEVVRKMINQAQKVIAVVMDHFTDIDIFKDLLDAGFKRKVSVYIILDETDVKYFLQMCEKAQMHKGHLKNLRIRSVGGSEFYTRFSTKFKGSLGQKFMFVDGDKAVCGSYSFTWSAARIDRNIITMLSGQVVETFDRQFQDLYLISKGVSLKNIPMENEPEPEPVLQPTSVPSGPSEAIAKKLINPKYALVRTKSASDTGAELKQEKNSKCNNIVAKPKAKLIEQPPHEQQKHPGLQNMEKANMFDYLPTWVEPDPEPGSDILGYINIIDPNIKNPQLYQMNRIKICDTSQATAQFLQDKEQELKQSECQGESEPNSEKEKSGCGNSETTTMRKEEEPSETLVHTNKLNQGREEVEHSPSPAKDSTQTSEVKKSSPSQSSGSKVSQTSQGEASMPSQTNVSASQDNQPASCQGKDIVSKNPRQEEASNVSSSSGATLVQGSQGEPPVSSTEEASAPSPAPCGNLEKEPVKDTVDKPPETSGKDPPLENFESLLKSQHLVIPSNKEPTSGPPVPKPRTLPVVDFISMKNAQNAKAGSTSPCLAESIMPSVNGLDTERTEDTTQNEKAEDDSDEGLQYFSSGSGSLPPSSNSSISEEYYLPTQLQRRNSEDLFNGEYYPGQRKMSDGHISRGSFLSPLQTMMDMGQMENGRRRNPAFEQELKMAMANSHPMHGNEMIYSMEPNQGYPFGSNGPSPSYDRLHIHHQAKNPGRARGRKESTGVLRGYPQIRKPEGLAARHGFWGPNHAANPPSPLTANPMPVENPTTPFGIPFSKLAQAKHLKTKMGASNLDSRRRGHGYLGHKDH</sequence>
<dbReference type="CDD" id="cd09187">
    <property type="entry name" value="PLDc_FAM83G_N"/>
    <property type="match status" value="1"/>
</dbReference>
<feature type="compositionally biased region" description="Low complexity" evidence="4">
    <location>
        <begin position="521"/>
        <end position="537"/>
    </location>
</feature>
<feature type="region of interest" description="Disordered" evidence="4">
    <location>
        <begin position="924"/>
        <end position="949"/>
    </location>
</feature>